<dbReference type="InterPro" id="IPR035979">
    <property type="entry name" value="RBD_domain_sf"/>
</dbReference>
<comment type="similarity">
    <text evidence="2">Belongs to the RRM MRD1 family.</text>
</comment>
<dbReference type="InterPro" id="IPR000504">
    <property type="entry name" value="RRM_dom"/>
</dbReference>
<accession>U4LH04</accession>
<dbReference type="InterPro" id="IPR012677">
    <property type="entry name" value="Nucleotide-bd_a/b_plait_sf"/>
</dbReference>
<feature type="compositionally biased region" description="Polar residues" evidence="11">
    <location>
        <begin position="102"/>
        <end position="119"/>
    </location>
</feature>
<feature type="region of interest" description="Disordered" evidence="11">
    <location>
        <begin position="188"/>
        <end position="227"/>
    </location>
</feature>
<dbReference type="SMART" id="SM00360">
    <property type="entry name" value="RRM"/>
    <property type="match status" value="5"/>
</dbReference>
<dbReference type="GO" id="GO:0003723">
    <property type="term" value="F:RNA binding"/>
    <property type="evidence" value="ECO:0007669"/>
    <property type="project" value="UniProtKB-UniRule"/>
</dbReference>
<protein>
    <recommendedName>
        <fullName evidence="3">Multiple RNA-binding domain-containing protein 1</fullName>
    </recommendedName>
</protein>
<evidence type="ECO:0000256" key="3">
    <source>
        <dbReference type="ARBA" id="ARBA00013428"/>
    </source>
</evidence>
<feature type="domain" description="RRM" evidence="12">
    <location>
        <begin position="304"/>
        <end position="382"/>
    </location>
</feature>
<evidence type="ECO:0000256" key="7">
    <source>
        <dbReference type="ARBA" id="ARBA00023242"/>
    </source>
</evidence>
<keyword evidence="5" id="KW-0677">Repeat</keyword>
<feature type="domain" description="RRM" evidence="12">
    <location>
        <begin position="602"/>
        <end position="685"/>
    </location>
</feature>
<evidence type="ECO:0000256" key="10">
    <source>
        <dbReference type="SAM" id="Coils"/>
    </source>
</evidence>
<dbReference type="FunFam" id="3.30.70.330:FF:000247">
    <property type="entry name" value="Multiple RNA-binding domain-containing protein 1"/>
    <property type="match status" value="1"/>
</dbReference>
<feature type="compositionally biased region" description="Pro residues" evidence="11">
    <location>
        <begin position="188"/>
        <end position="198"/>
    </location>
</feature>
<feature type="coiled-coil region" evidence="10">
    <location>
        <begin position="779"/>
        <end position="806"/>
    </location>
</feature>
<organism evidence="13 14">
    <name type="scientific">Pyronema omphalodes (strain CBS 100304)</name>
    <name type="common">Pyronema confluens</name>
    <dbReference type="NCBI Taxonomy" id="1076935"/>
    <lineage>
        <taxon>Eukaryota</taxon>
        <taxon>Fungi</taxon>
        <taxon>Dikarya</taxon>
        <taxon>Ascomycota</taxon>
        <taxon>Pezizomycotina</taxon>
        <taxon>Pezizomycetes</taxon>
        <taxon>Pezizales</taxon>
        <taxon>Pyronemataceae</taxon>
        <taxon>Pyronema</taxon>
    </lineage>
</organism>
<gene>
    <name evidence="13" type="ORF">PCON_10722</name>
</gene>
<evidence type="ECO:0000313" key="13">
    <source>
        <dbReference type="EMBL" id="CCX11128.1"/>
    </source>
</evidence>
<dbReference type="SUPFAM" id="SSF54928">
    <property type="entry name" value="RNA-binding domain, RBD"/>
    <property type="match status" value="4"/>
</dbReference>
<evidence type="ECO:0000256" key="5">
    <source>
        <dbReference type="ARBA" id="ARBA00022737"/>
    </source>
</evidence>
<evidence type="ECO:0000259" key="12">
    <source>
        <dbReference type="PROSITE" id="PS50102"/>
    </source>
</evidence>
<evidence type="ECO:0000256" key="6">
    <source>
        <dbReference type="ARBA" id="ARBA00022884"/>
    </source>
</evidence>
<name>U4LH04_PYROM</name>
<evidence type="ECO:0000256" key="9">
    <source>
        <dbReference type="PROSITE-ProRule" id="PRU00176"/>
    </source>
</evidence>
<dbReference type="AlphaFoldDB" id="U4LH04"/>
<dbReference type="EMBL" id="HF935595">
    <property type="protein sequence ID" value="CCX11128.1"/>
    <property type="molecule type" value="Genomic_DNA"/>
</dbReference>
<feature type="domain" description="RRM" evidence="12">
    <location>
        <begin position="13"/>
        <end position="85"/>
    </location>
</feature>
<dbReference type="Gene3D" id="3.30.70.330">
    <property type="match status" value="5"/>
</dbReference>
<proteinExistence type="inferred from homology"/>
<dbReference type="Pfam" id="PF00076">
    <property type="entry name" value="RRM_1"/>
    <property type="match status" value="4"/>
</dbReference>
<keyword evidence="14" id="KW-1185">Reference proteome</keyword>
<dbReference type="GO" id="GO:0006364">
    <property type="term" value="P:rRNA processing"/>
    <property type="evidence" value="ECO:0007669"/>
    <property type="project" value="UniProtKB-KW"/>
</dbReference>
<keyword evidence="7" id="KW-0539">Nucleus</keyword>
<dbReference type="PROSITE" id="PS50102">
    <property type="entry name" value="RRM"/>
    <property type="match status" value="4"/>
</dbReference>
<comment type="subcellular location">
    <subcellularLocation>
        <location evidence="1">Nucleus</location>
    </subcellularLocation>
</comment>
<dbReference type="STRING" id="1076935.U4LH04"/>
<keyword evidence="10" id="KW-0175">Coiled coil</keyword>
<feature type="region of interest" description="Disordered" evidence="11">
    <location>
        <begin position="89"/>
        <end position="137"/>
    </location>
</feature>
<evidence type="ECO:0000256" key="4">
    <source>
        <dbReference type="ARBA" id="ARBA00022552"/>
    </source>
</evidence>
<keyword evidence="4" id="KW-0698">rRNA processing</keyword>
<dbReference type="eggNOG" id="KOG0110">
    <property type="taxonomic scope" value="Eukaryota"/>
</dbReference>
<feature type="domain" description="RRM" evidence="12">
    <location>
        <begin position="707"/>
        <end position="784"/>
    </location>
</feature>
<dbReference type="GO" id="GO:1990904">
    <property type="term" value="C:ribonucleoprotein complex"/>
    <property type="evidence" value="ECO:0007669"/>
    <property type="project" value="UniProtKB-KW"/>
</dbReference>
<dbReference type="GO" id="GO:0005634">
    <property type="term" value="C:nucleus"/>
    <property type="evidence" value="ECO:0007669"/>
    <property type="project" value="UniProtKB-SubCell"/>
</dbReference>
<dbReference type="OMA" id="FNNTCIQ"/>
<sequence>MHITTRCCVPPLTTSHYNGIPPGFTEAGFRAHFEKQGELTDVRLIPHRRIGYIGYKTTEAAEAAVKYFNRSYIRMSKISVELAKSVSESQKLVPKTYERQATAPTGKQGQSATATSANSLKRKADASEENAQEPPNKKLQEFMEVMGASSKSNTWSNADHAASHATVPVVEATEEDDEYVDLVPLKTAPPPVVAPTPLPITQTTTTPMDTQDTDMQESNEEAKAPVSDADWLRSRTSRLLDLTDDVPAILTSNVQSTPAPVVASTPNVAVQPAPVPVQAVQPITVDEPKLSETEKAISTIEQSGRLFVRNLPYTATEDDIRLHFSTYGELQEVHLAVDSKSHNSKGFVYVLFQQPTDAVEAFKFLDGREFQGRLIHILPAAPKRENKLDEYAISKLPLKKQRELKRKAAASTNQISWNHLYMNADAVVSAVAQKLGVAKTDVLDPTNSDAAVKQALAEADTIAETKAFFAASGVDLKAFEQKERDDRIVLLKNFPHGTKPDELRKLISDFGTVRQFIMQPHGLLAIAEFESAAEGRAALKNLAYRRFKDGILYLEKGPKGLFTGFAPVLPPTSAGNTGVEAKISSLDLKDAPASDAASDNVTTLFVRNLSFNTNADGFTKAFQHLPGFMWARLKTKTDPKKPGQVLSMGFGFVGFKEPENAKYALGDMDGKSLDGHKLLVKMANRGADSGETTKKADEKKNKEAQGTKIVIKNLPFEVSKQDIRSLFGKYGTLRSVRMPKKIGNKTRGFAFAEFVTPREAANAMESLKETHLLGRRLVLDYAQQNSEDAEEEIEKMTKKAAKQSEMVALQRLKEKSKSKIVLDESGAVDDTMDQD</sequence>
<evidence type="ECO:0000256" key="1">
    <source>
        <dbReference type="ARBA" id="ARBA00004123"/>
    </source>
</evidence>
<dbReference type="PANTHER" id="PTHR48034">
    <property type="entry name" value="TRANSFORMER-2 SEX-DETERMINING PROTEIN-RELATED"/>
    <property type="match status" value="1"/>
</dbReference>
<dbReference type="Proteomes" id="UP000018144">
    <property type="component" value="Unassembled WGS sequence"/>
</dbReference>
<dbReference type="InterPro" id="IPR050441">
    <property type="entry name" value="RBM"/>
</dbReference>
<evidence type="ECO:0000256" key="8">
    <source>
        <dbReference type="ARBA" id="ARBA00023274"/>
    </source>
</evidence>
<keyword evidence="8" id="KW-0687">Ribonucleoprotein</keyword>
<evidence type="ECO:0000313" key="14">
    <source>
        <dbReference type="Proteomes" id="UP000018144"/>
    </source>
</evidence>
<keyword evidence="6 9" id="KW-0694">RNA-binding</keyword>
<dbReference type="OrthoDB" id="439639at2759"/>
<reference evidence="13 14" key="1">
    <citation type="journal article" date="2013" name="PLoS Genet.">
        <title>The genome and development-dependent transcriptomes of Pyronema confluens: a window into fungal evolution.</title>
        <authorList>
            <person name="Traeger S."/>
            <person name="Altegoer F."/>
            <person name="Freitag M."/>
            <person name="Gabaldon T."/>
            <person name="Kempken F."/>
            <person name="Kumar A."/>
            <person name="Marcet-Houben M."/>
            <person name="Poggeler S."/>
            <person name="Stajich J.E."/>
            <person name="Nowrousian M."/>
        </authorList>
    </citation>
    <scope>NUCLEOTIDE SEQUENCE [LARGE SCALE GENOMIC DNA]</scope>
    <source>
        <strain evidence="14">CBS 100304</strain>
        <tissue evidence="13">Vegetative mycelium</tissue>
    </source>
</reference>
<evidence type="ECO:0000256" key="11">
    <source>
        <dbReference type="SAM" id="MobiDB-lite"/>
    </source>
</evidence>
<feature type="compositionally biased region" description="Low complexity" evidence="11">
    <location>
        <begin position="199"/>
        <end position="210"/>
    </location>
</feature>
<evidence type="ECO:0000256" key="2">
    <source>
        <dbReference type="ARBA" id="ARBA00008033"/>
    </source>
</evidence>
<dbReference type="CDD" id="cd12320">
    <property type="entry name" value="RRM6_RBM19_RRM5_MRD1"/>
    <property type="match status" value="1"/>
</dbReference>